<dbReference type="Pfam" id="PF08239">
    <property type="entry name" value="SH3_3"/>
    <property type="match status" value="1"/>
</dbReference>
<dbReference type="Gene3D" id="3.40.50.10610">
    <property type="entry name" value="ABC-type transport auxiliary lipoprotein component"/>
    <property type="match status" value="1"/>
</dbReference>
<name>A0A1Y5S9A7_9PROT</name>
<reference evidence="8 9" key="1">
    <citation type="submission" date="2017-03" db="EMBL/GenBank/DDBJ databases">
        <authorList>
            <person name="Afonso C.L."/>
            <person name="Miller P.J."/>
            <person name="Scott M.A."/>
            <person name="Spackman E."/>
            <person name="Goraichik I."/>
            <person name="Dimitrov K.M."/>
            <person name="Suarez D.L."/>
            <person name="Swayne D.E."/>
        </authorList>
    </citation>
    <scope>NUCLEOTIDE SEQUENCE [LARGE SCALE GENOMIC DNA]</scope>
    <source>
        <strain evidence="8 9">CECT 7691</strain>
    </source>
</reference>
<keyword evidence="9" id="KW-1185">Reference proteome</keyword>
<proteinExistence type="predicted"/>
<dbReference type="InterPro" id="IPR003646">
    <property type="entry name" value="SH3-like_bac-type"/>
</dbReference>
<dbReference type="GO" id="GO:0030288">
    <property type="term" value="C:outer membrane-bounded periplasmic space"/>
    <property type="evidence" value="ECO:0007669"/>
    <property type="project" value="InterPro"/>
</dbReference>
<organism evidence="8 9">
    <name type="scientific">Oceanibacterium hippocampi</name>
    <dbReference type="NCBI Taxonomy" id="745714"/>
    <lineage>
        <taxon>Bacteria</taxon>
        <taxon>Pseudomonadati</taxon>
        <taxon>Pseudomonadota</taxon>
        <taxon>Alphaproteobacteria</taxon>
        <taxon>Sneathiellales</taxon>
        <taxon>Sneathiellaceae</taxon>
        <taxon>Oceanibacterium</taxon>
    </lineage>
</organism>
<protein>
    <submittedName>
        <fullName evidence="8">Curli production assembly/transport component CsgG</fullName>
    </submittedName>
</protein>
<evidence type="ECO:0000256" key="4">
    <source>
        <dbReference type="ARBA" id="ARBA00023139"/>
    </source>
</evidence>
<evidence type="ECO:0000256" key="3">
    <source>
        <dbReference type="ARBA" id="ARBA00023136"/>
    </source>
</evidence>
<dbReference type="PANTHER" id="PTHR41164:SF1">
    <property type="entry name" value="CURLI PRODUCTION ASSEMBLY_TRANSPORT COMPONENT CSGG"/>
    <property type="match status" value="1"/>
</dbReference>
<dbReference type="Gene3D" id="2.30.30.40">
    <property type="entry name" value="SH3 Domains"/>
    <property type="match status" value="1"/>
</dbReference>
<keyword evidence="4" id="KW-0564">Palmitate</keyword>
<dbReference type="PROSITE" id="PS51781">
    <property type="entry name" value="SH3B"/>
    <property type="match status" value="1"/>
</dbReference>
<dbReference type="EMBL" id="FWFR01000001">
    <property type="protein sequence ID" value="SLN35310.1"/>
    <property type="molecule type" value="Genomic_DNA"/>
</dbReference>
<keyword evidence="5" id="KW-0449">Lipoprotein</keyword>
<evidence type="ECO:0000256" key="2">
    <source>
        <dbReference type="ARBA" id="ARBA00022729"/>
    </source>
</evidence>
<evidence type="ECO:0000259" key="7">
    <source>
        <dbReference type="PROSITE" id="PS51781"/>
    </source>
</evidence>
<keyword evidence="2 6" id="KW-0732">Signal</keyword>
<keyword evidence="3" id="KW-0472">Membrane</keyword>
<dbReference type="PANTHER" id="PTHR41164">
    <property type="entry name" value="CURLI PRODUCTION ASSEMBLY/TRANSPORT COMPONENT CSGG"/>
    <property type="match status" value="1"/>
</dbReference>
<gene>
    <name evidence="8" type="ORF">OCH7691_01401</name>
</gene>
<evidence type="ECO:0000256" key="5">
    <source>
        <dbReference type="ARBA" id="ARBA00023288"/>
    </source>
</evidence>
<sequence>MIEQVLRPLTAGLFMATMLAAVPVMAQEKEPITTSGDSDGSLGGTFSGIFGSKAGTETRNTSGDTNSPDINAAIQEAYNGPKARIAVARFTDKTGSGWYNGAIGDGMADQLTTALFHSNRFIVLERQTLGDVLQEQDLGASGRVRESTAARIGEIEGAEILITAAVTEFEGKASGGGGGAGGGLLGSFGTILGAVASSYSRAHIAIDLRLIDTRTSRIVAATSIEGEATDVSMGAALGGAAGGGALGGALGGWKNTPVEKALRIVIRDAVAYISTKMPAQYYRVGPDGRQMQPQTAAIAPAPAAVSAPAASNDRANAPNYDAGTVVRVSSDSLNARSGPGTQFDKVFSNPQGTPLLVLAQSGTWVQVKRQDGQVGWVASWLTYPDGTLNEASFMQAAAPAQAPETREAAPQAVTAPAPAAVTAPAPAPAAAAVDPESPAARLTKLKNLFDQGLIDQQLYDEKRRKILEEL</sequence>
<dbReference type="RefSeq" id="WP_176244950.1">
    <property type="nucleotide sequence ID" value="NZ_FWFR01000001.1"/>
</dbReference>
<dbReference type="Pfam" id="PF03783">
    <property type="entry name" value="CsgG"/>
    <property type="match status" value="1"/>
</dbReference>
<accession>A0A1Y5S9A7</accession>
<dbReference type="SMART" id="SM00287">
    <property type="entry name" value="SH3b"/>
    <property type="match status" value="1"/>
</dbReference>
<evidence type="ECO:0000256" key="6">
    <source>
        <dbReference type="SAM" id="SignalP"/>
    </source>
</evidence>
<dbReference type="InterPro" id="IPR005534">
    <property type="entry name" value="Curli_assmbl/transp-comp_CsgG"/>
</dbReference>
<evidence type="ECO:0000313" key="8">
    <source>
        <dbReference type="EMBL" id="SLN35310.1"/>
    </source>
</evidence>
<evidence type="ECO:0000313" key="9">
    <source>
        <dbReference type="Proteomes" id="UP000193200"/>
    </source>
</evidence>
<dbReference type="InParanoid" id="A0A1Y5S9A7"/>
<feature type="domain" description="SH3b" evidence="7">
    <location>
        <begin position="323"/>
        <end position="385"/>
    </location>
</feature>
<dbReference type="AlphaFoldDB" id="A0A1Y5S9A7"/>
<feature type="signal peptide" evidence="6">
    <location>
        <begin position="1"/>
        <end position="26"/>
    </location>
</feature>
<dbReference type="Proteomes" id="UP000193200">
    <property type="component" value="Unassembled WGS sequence"/>
</dbReference>
<keyword evidence="1" id="KW-1003">Cell membrane</keyword>
<feature type="chain" id="PRO_5012238309" evidence="6">
    <location>
        <begin position="27"/>
        <end position="470"/>
    </location>
</feature>
<evidence type="ECO:0000256" key="1">
    <source>
        <dbReference type="ARBA" id="ARBA00022475"/>
    </source>
</evidence>